<evidence type="ECO:0000256" key="1">
    <source>
        <dbReference type="SAM" id="MobiDB-lite"/>
    </source>
</evidence>
<dbReference type="Proteomes" id="UP000475037">
    <property type="component" value="Unassembled WGS sequence"/>
</dbReference>
<name>A0A6G1B6P3_CROCR</name>
<organism evidence="2 3">
    <name type="scientific">Crocuta crocuta</name>
    <name type="common">Spotted hyena</name>
    <dbReference type="NCBI Taxonomy" id="9678"/>
    <lineage>
        <taxon>Eukaryota</taxon>
        <taxon>Metazoa</taxon>
        <taxon>Chordata</taxon>
        <taxon>Craniata</taxon>
        <taxon>Vertebrata</taxon>
        <taxon>Euteleostomi</taxon>
        <taxon>Mammalia</taxon>
        <taxon>Eutheria</taxon>
        <taxon>Laurasiatheria</taxon>
        <taxon>Carnivora</taxon>
        <taxon>Feliformia</taxon>
        <taxon>Hyaenidae</taxon>
        <taxon>Crocuta</taxon>
    </lineage>
</organism>
<reference evidence="2 3" key="1">
    <citation type="submission" date="2019-11" db="EMBL/GenBank/DDBJ databases">
        <authorList>
            <person name="Yang C."/>
            <person name="Li F."/>
        </authorList>
    </citation>
    <scope>NUCLEOTIDE SEQUENCE [LARGE SCALE GENOMIC DNA]</scope>
    <source>
        <strain evidence="2">KB4526</strain>
        <tissue evidence="2">Muscle</tissue>
    </source>
</reference>
<feature type="non-terminal residue" evidence="2">
    <location>
        <position position="111"/>
    </location>
</feature>
<feature type="region of interest" description="Disordered" evidence="1">
    <location>
        <begin position="13"/>
        <end position="49"/>
    </location>
</feature>
<dbReference type="PANTHER" id="PTHR35820">
    <property type="entry name" value="SPERM MITOCHONDRIAL-ASSOCIATED CYSTEINE-RICH PROTEIN"/>
    <property type="match status" value="1"/>
</dbReference>
<evidence type="ECO:0000313" key="3">
    <source>
        <dbReference type="Proteomes" id="UP000475037"/>
    </source>
</evidence>
<evidence type="ECO:0000313" key="2">
    <source>
        <dbReference type="EMBL" id="KAF0883550.1"/>
    </source>
</evidence>
<protein>
    <submittedName>
        <fullName evidence="2">MCSP protein</fullName>
    </submittedName>
</protein>
<feature type="compositionally biased region" description="Low complexity" evidence="1">
    <location>
        <begin position="13"/>
        <end position="22"/>
    </location>
</feature>
<accession>A0A6G1B6P3</accession>
<feature type="compositionally biased region" description="Pro residues" evidence="1">
    <location>
        <begin position="23"/>
        <end position="39"/>
    </location>
</feature>
<dbReference type="AlphaFoldDB" id="A0A6G1B6P3"/>
<dbReference type="PANTHER" id="PTHR35820:SF1">
    <property type="entry name" value="SPERM MITOCHONDRIAL-ASSOCIATED CYSTEINE-RICH PROTEIN"/>
    <property type="match status" value="1"/>
</dbReference>
<gene>
    <name evidence="2" type="primary">Smcp</name>
    <name evidence="2" type="ORF">FOF47_R14918</name>
</gene>
<dbReference type="EMBL" id="VOAJ01001992">
    <property type="protein sequence ID" value="KAF0883550.1"/>
    <property type="molecule type" value="Genomic_DNA"/>
</dbReference>
<sequence>MCDQPKYSSCCQSKTQCCSQRPPCCPQKPPSCPQKPPSCPQKSPSCPQRPPCCIQSKCCSLEPNPEGTCLNKDSEPTTPQTQDKNFQTEQQPQSPKQRPNPGVLGQKKPNK</sequence>
<keyword evidence="3" id="KW-1185">Reference proteome</keyword>
<proteinExistence type="predicted"/>
<feature type="compositionally biased region" description="Polar residues" evidence="1">
    <location>
        <begin position="76"/>
        <end position="97"/>
    </location>
</feature>
<dbReference type="InterPro" id="IPR039347">
    <property type="entry name" value="SMCP"/>
</dbReference>
<comment type="caution">
    <text evidence="2">The sequence shown here is derived from an EMBL/GenBank/DDBJ whole genome shotgun (WGS) entry which is preliminary data.</text>
</comment>
<feature type="non-terminal residue" evidence="2">
    <location>
        <position position="1"/>
    </location>
</feature>
<feature type="region of interest" description="Disordered" evidence="1">
    <location>
        <begin position="70"/>
        <end position="111"/>
    </location>
</feature>